<protein>
    <submittedName>
        <fullName evidence="1">Uncharacterized protein</fullName>
    </submittedName>
</protein>
<reference evidence="1 2" key="1">
    <citation type="submission" date="2021-03" db="EMBL/GenBank/DDBJ databases">
        <title>Glycomyces sp. nov., a novel actinomycete isolated from soil.</title>
        <authorList>
            <person name="Yang X."/>
            <person name="Xu X."/>
        </authorList>
    </citation>
    <scope>NUCLEOTIDE SEQUENCE [LARGE SCALE GENOMIC DNA]</scope>
    <source>
        <strain evidence="1 2">NEAU-S30</strain>
    </source>
</reference>
<evidence type="ECO:0000313" key="1">
    <source>
        <dbReference type="EMBL" id="MBO3735616.1"/>
    </source>
</evidence>
<dbReference type="EMBL" id="JAGFNP010000016">
    <property type="protein sequence ID" value="MBO3735616.1"/>
    <property type="molecule type" value="Genomic_DNA"/>
</dbReference>
<sequence>MGRLFRRVVRTTRRPRRSGGGTKFSTADGKQYRVVAVNEPENNEFADPPRKWGRVGVMAAAWALALALGGWVAPTFAASGNPENQDPRDEAASSEKNAAWRYLRYGSNQELDRSEATICDGASPEVSPSDLDDLRQTYADELGGITDVDLETGDPVAGVDGATVAATVSYIYQSSQRHEEFVVTVQKSGDTYCVSNAVRLQDEEPSSTNGTGEVVDPQDLATDFLRAIVVERNPQTAAALQCSSYTGPTPEELDLAITEWGATTAFLNGIEQAESTETSVTAFSVEVSLTGDLDQESYAFVIGVQGNCVASLTGGDGLI</sequence>
<keyword evidence="2" id="KW-1185">Reference proteome</keyword>
<accession>A0ABS3UBK2</accession>
<name>A0ABS3UBK2_9ACTN</name>
<dbReference type="Proteomes" id="UP000681341">
    <property type="component" value="Unassembled WGS sequence"/>
</dbReference>
<dbReference type="RefSeq" id="WP_208499324.1">
    <property type="nucleotide sequence ID" value="NZ_JAGFNP010000016.1"/>
</dbReference>
<proteinExistence type="predicted"/>
<comment type="caution">
    <text evidence="1">The sequence shown here is derived from an EMBL/GenBank/DDBJ whole genome shotgun (WGS) entry which is preliminary data.</text>
</comment>
<organism evidence="1 2">
    <name type="scientific">Glycomyces niveus</name>
    <dbReference type="NCBI Taxonomy" id="2820287"/>
    <lineage>
        <taxon>Bacteria</taxon>
        <taxon>Bacillati</taxon>
        <taxon>Actinomycetota</taxon>
        <taxon>Actinomycetes</taxon>
        <taxon>Glycomycetales</taxon>
        <taxon>Glycomycetaceae</taxon>
        <taxon>Glycomyces</taxon>
    </lineage>
</organism>
<gene>
    <name evidence="1" type="ORF">J5V16_22560</name>
</gene>
<evidence type="ECO:0000313" key="2">
    <source>
        <dbReference type="Proteomes" id="UP000681341"/>
    </source>
</evidence>